<protein>
    <recommendedName>
        <fullName evidence="4">RNA pseudouridylate synthase</fullName>
    </recommendedName>
    <alternativeName>
        <fullName evidence="5">RNA-uridine isomerase</fullName>
    </alternativeName>
</protein>
<dbReference type="InterPro" id="IPR006145">
    <property type="entry name" value="PsdUridine_synth_RsuA/RluA"/>
</dbReference>
<dbReference type="PROSITE" id="PS50889">
    <property type="entry name" value="S4"/>
    <property type="match status" value="1"/>
</dbReference>
<evidence type="ECO:0000256" key="7">
    <source>
        <dbReference type="SAM" id="MobiDB-lite"/>
    </source>
</evidence>
<evidence type="ECO:0000256" key="2">
    <source>
        <dbReference type="ARBA" id="ARBA00010876"/>
    </source>
</evidence>
<dbReference type="Proteomes" id="UP000094869">
    <property type="component" value="Unassembled WGS sequence"/>
</dbReference>
<dbReference type="InterPro" id="IPR050188">
    <property type="entry name" value="RluA_PseudoU_synthase"/>
</dbReference>
<keyword evidence="3 9" id="KW-0413">Isomerase</keyword>
<feature type="region of interest" description="Disordered" evidence="7">
    <location>
        <begin position="73"/>
        <end position="94"/>
    </location>
</feature>
<dbReference type="Pfam" id="PF00849">
    <property type="entry name" value="PseudoU_synth_2"/>
    <property type="match status" value="1"/>
</dbReference>
<dbReference type="GO" id="GO:0009982">
    <property type="term" value="F:pseudouridine synthase activity"/>
    <property type="evidence" value="ECO:0007669"/>
    <property type="project" value="InterPro"/>
</dbReference>
<evidence type="ECO:0000256" key="4">
    <source>
        <dbReference type="ARBA" id="ARBA00031870"/>
    </source>
</evidence>
<organism evidence="9 12">
    <name type="scientific">Eisenbergiella tayi</name>
    <dbReference type="NCBI Taxonomy" id="1432052"/>
    <lineage>
        <taxon>Bacteria</taxon>
        <taxon>Bacillati</taxon>
        <taxon>Bacillota</taxon>
        <taxon>Clostridia</taxon>
        <taxon>Lachnospirales</taxon>
        <taxon>Lachnospiraceae</taxon>
        <taxon>Eisenbergiella</taxon>
    </lineage>
</organism>
<dbReference type="PROSITE" id="PS01129">
    <property type="entry name" value="PSI_RLU"/>
    <property type="match status" value="1"/>
</dbReference>
<evidence type="ECO:0000313" key="14">
    <source>
        <dbReference type="Proteomes" id="UP000094869"/>
    </source>
</evidence>
<evidence type="ECO:0000256" key="1">
    <source>
        <dbReference type="ARBA" id="ARBA00000073"/>
    </source>
</evidence>
<evidence type="ECO:0000313" key="11">
    <source>
        <dbReference type="EMBL" id="ODR55894.1"/>
    </source>
</evidence>
<evidence type="ECO:0000256" key="5">
    <source>
        <dbReference type="ARBA" id="ARBA00033164"/>
    </source>
</evidence>
<reference evidence="11 13" key="3">
    <citation type="submission" date="2016-08" db="EMBL/GenBank/DDBJ databases">
        <authorList>
            <person name="Seilhamer J.J."/>
        </authorList>
    </citation>
    <scope>NUCLEOTIDE SEQUENCE [LARGE SCALE GENOMIC DNA]</scope>
    <source>
        <strain evidence="11 13">NML150140-1</strain>
    </source>
</reference>
<dbReference type="Gene3D" id="3.30.2350.10">
    <property type="entry name" value="Pseudouridine synthase"/>
    <property type="match status" value="1"/>
</dbReference>
<keyword evidence="6" id="KW-0694">RNA-binding</keyword>
<proteinExistence type="inferred from homology"/>
<dbReference type="PATRIC" id="fig|1432052.4.peg.2752"/>
<evidence type="ECO:0000259" key="8">
    <source>
        <dbReference type="Pfam" id="PF00849"/>
    </source>
</evidence>
<dbReference type="RefSeq" id="WP_069152468.1">
    <property type="nucleotide sequence ID" value="NZ_DBFYTW010000248.1"/>
</dbReference>
<dbReference type="GO" id="GO:0006396">
    <property type="term" value="P:RNA processing"/>
    <property type="evidence" value="ECO:0007669"/>
    <property type="project" value="UniProtKB-ARBA"/>
</dbReference>
<dbReference type="PANTHER" id="PTHR21600">
    <property type="entry name" value="MITOCHONDRIAL RNA PSEUDOURIDINE SYNTHASE"/>
    <property type="match status" value="1"/>
</dbReference>
<evidence type="ECO:0000313" key="9">
    <source>
        <dbReference type="EMBL" id="ODM06573.1"/>
    </source>
</evidence>
<evidence type="ECO:0000313" key="10">
    <source>
        <dbReference type="EMBL" id="ODR44178.1"/>
    </source>
</evidence>
<evidence type="ECO:0000313" key="13">
    <source>
        <dbReference type="Proteomes" id="UP000094271"/>
    </source>
</evidence>
<comment type="similarity">
    <text evidence="2">Belongs to the pseudouridine synthase RluA family.</text>
</comment>
<feature type="domain" description="Pseudouridine synthase RsuA/RluA-like" evidence="8">
    <location>
        <begin position="111"/>
        <end position="273"/>
    </location>
</feature>
<dbReference type="PANTHER" id="PTHR21600:SF83">
    <property type="entry name" value="PSEUDOURIDYLATE SYNTHASE RPUSD4, MITOCHONDRIAL"/>
    <property type="match status" value="1"/>
</dbReference>
<dbReference type="Gene3D" id="3.10.290.10">
    <property type="entry name" value="RNA-binding S4 domain"/>
    <property type="match status" value="1"/>
</dbReference>
<gene>
    <name evidence="9" type="primary">rluD_2</name>
    <name evidence="11" type="ORF">BEI59_01705</name>
    <name evidence="9" type="ORF">BEI61_02463</name>
    <name evidence="10" type="ORF">BEI63_31690</name>
</gene>
<evidence type="ECO:0000313" key="12">
    <source>
        <dbReference type="Proteomes" id="UP000094067"/>
    </source>
</evidence>
<dbReference type="InterPro" id="IPR036986">
    <property type="entry name" value="S4_RNA-bd_sf"/>
</dbReference>
<dbReference type="Proteomes" id="UP000094067">
    <property type="component" value="Unassembled WGS sequence"/>
</dbReference>
<reference evidence="9 12" key="1">
    <citation type="submission" date="2016-07" db="EMBL/GenBank/DDBJ databases">
        <title>Characterization of isolates of Eisenbergiella tayi derived from blood cultures, using whole genome sequencing.</title>
        <authorList>
            <person name="Burdz T."/>
            <person name="Wiebe D."/>
            <person name="Huynh C."/>
            <person name="Bernard K."/>
        </authorList>
    </citation>
    <scope>NUCLEOTIDE SEQUENCE [LARGE SCALE GENOMIC DNA]</scope>
    <source>
        <strain evidence="9 12">NML 110608</strain>
    </source>
</reference>
<dbReference type="GO" id="GO:0140098">
    <property type="term" value="F:catalytic activity, acting on RNA"/>
    <property type="evidence" value="ECO:0007669"/>
    <property type="project" value="UniProtKB-ARBA"/>
</dbReference>
<dbReference type="Proteomes" id="UP000094271">
    <property type="component" value="Unassembled WGS sequence"/>
</dbReference>
<dbReference type="EMBL" id="MCGH01000002">
    <property type="protein sequence ID" value="ODM06573.1"/>
    <property type="molecule type" value="Genomic_DNA"/>
</dbReference>
<comment type="caution">
    <text evidence="9">The sequence shown here is derived from an EMBL/GenBank/DDBJ whole genome shotgun (WGS) entry which is preliminary data.</text>
</comment>
<dbReference type="AlphaFoldDB" id="A0A1E3ACT9"/>
<evidence type="ECO:0000256" key="6">
    <source>
        <dbReference type="PROSITE-ProRule" id="PRU00182"/>
    </source>
</evidence>
<comment type="catalytic activity">
    <reaction evidence="1">
        <text>a uridine in RNA = a pseudouridine in RNA</text>
        <dbReference type="Rhea" id="RHEA:48348"/>
        <dbReference type="Rhea" id="RHEA-COMP:12068"/>
        <dbReference type="Rhea" id="RHEA-COMP:12069"/>
        <dbReference type="ChEBI" id="CHEBI:65314"/>
        <dbReference type="ChEBI" id="CHEBI:65315"/>
    </reaction>
</comment>
<dbReference type="InterPro" id="IPR006224">
    <property type="entry name" value="PsdUridine_synth_RluA-like_CS"/>
</dbReference>
<dbReference type="OrthoDB" id="9773999at2"/>
<dbReference type="EMBL" id="MEHD01000056">
    <property type="protein sequence ID" value="ODR44178.1"/>
    <property type="molecule type" value="Genomic_DNA"/>
</dbReference>
<dbReference type="EMBL" id="MEHA01000001">
    <property type="protein sequence ID" value="ODR55894.1"/>
    <property type="molecule type" value="Genomic_DNA"/>
</dbReference>
<evidence type="ECO:0000256" key="3">
    <source>
        <dbReference type="ARBA" id="ARBA00023235"/>
    </source>
</evidence>
<name>A0A1E3ACT9_9FIRM</name>
<dbReference type="CDD" id="cd02869">
    <property type="entry name" value="PseudoU_synth_RluA_like"/>
    <property type="match status" value="1"/>
</dbReference>
<sequence>MKEVTVGSNEAGQRLDKFLKKYLKEAGSGFLYKMLRKKNITLNGAKADGSEKLAQGDRVCFFLSEETLEKFRGPAPDIASGNLGNQKGNKSERAGKKAFVPRVPVIYEDDNILLLNKPAGLLSQKASPEDYSLNEWLIDYLLEQGEITREGLRTFRPSVCNRLDRNTSGLVVCGKTLAGSQKMSELLRERNVHKFYRLFAAGRAELDGVTDAWLRKDEKNNQVEILPAPPSDSGRAFHIVTGCHPLAYYEGYTYLEVELFTGKSHQIRAHLAALGHPLIGDGKYGDKRINDRFRRQGIRSQMLHAYRIEFPEMDGLFAGLSGRVFTAPEPESFLLLKKEGN</sequence>
<accession>A0A1E3ACT9</accession>
<reference evidence="10 14" key="2">
    <citation type="submission" date="2016-08" db="EMBL/GenBank/DDBJ databases">
        <title>Characterization of Isolates of Eisenbergiella tayi Derived from Blood Cultures, Using Whole Genome Sequencing.</title>
        <authorList>
            <person name="Bernier A.-M."/>
            <person name="Burdz T."/>
            <person name="Wiebe D."/>
            <person name="Bernard K."/>
        </authorList>
    </citation>
    <scope>NUCLEOTIDE SEQUENCE [LARGE SCALE GENOMIC DNA]</scope>
    <source>
        <strain evidence="10 14">NML120146</strain>
    </source>
</reference>
<dbReference type="SUPFAM" id="SSF55120">
    <property type="entry name" value="Pseudouridine synthase"/>
    <property type="match status" value="1"/>
</dbReference>
<dbReference type="GO" id="GO:0003723">
    <property type="term" value="F:RNA binding"/>
    <property type="evidence" value="ECO:0007669"/>
    <property type="project" value="UniProtKB-KW"/>
</dbReference>
<dbReference type="InterPro" id="IPR020103">
    <property type="entry name" value="PsdUridine_synth_cat_dom_sf"/>
</dbReference>
<keyword evidence="14" id="KW-1185">Reference proteome</keyword>
<dbReference type="GO" id="GO:0001522">
    <property type="term" value="P:pseudouridine synthesis"/>
    <property type="evidence" value="ECO:0007669"/>
    <property type="project" value="InterPro"/>
</dbReference>